<sequence length="179" mass="20357">MSECLCNCRRFLLVSLPNTPITVLRRFRGILGNSRLFCPPHPTPRILNLTYPPGVYCPPSAVAQPPPVIFHSFLIATIGRSQIQNAVRRRLKQRLWVCTWFLSVVTLKAKLLCNLVLAWLPLLAPRRIFPPLVFCRRMSRDCGGITDHCITRLVLQRNPTHPTSVHSTHNSFNSSIAWP</sequence>
<keyword evidence="3" id="KW-1185">Reference proteome</keyword>
<evidence type="ECO:0000256" key="1">
    <source>
        <dbReference type="SAM" id="Phobius"/>
    </source>
</evidence>
<accession>A0A6G1HLN7</accession>
<evidence type="ECO:0000313" key="2">
    <source>
        <dbReference type="EMBL" id="KAF2396930.1"/>
    </source>
</evidence>
<keyword evidence="1" id="KW-0472">Membrane</keyword>
<evidence type="ECO:0000313" key="3">
    <source>
        <dbReference type="Proteomes" id="UP000799640"/>
    </source>
</evidence>
<proteinExistence type="predicted"/>
<reference evidence="2" key="1">
    <citation type="journal article" date="2020" name="Stud. Mycol.">
        <title>101 Dothideomycetes genomes: a test case for predicting lifestyles and emergence of pathogens.</title>
        <authorList>
            <person name="Haridas S."/>
            <person name="Albert R."/>
            <person name="Binder M."/>
            <person name="Bloem J."/>
            <person name="Labutti K."/>
            <person name="Salamov A."/>
            <person name="Andreopoulos B."/>
            <person name="Baker S."/>
            <person name="Barry K."/>
            <person name="Bills G."/>
            <person name="Bluhm B."/>
            <person name="Cannon C."/>
            <person name="Castanera R."/>
            <person name="Culley D."/>
            <person name="Daum C."/>
            <person name="Ezra D."/>
            <person name="Gonzalez J."/>
            <person name="Henrissat B."/>
            <person name="Kuo A."/>
            <person name="Liang C."/>
            <person name="Lipzen A."/>
            <person name="Lutzoni F."/>
            <person name="Magnuson J."/>
            <person name="Mondo S."/>
            <person name="Nolan M."/>
            <person name="Ohm R."/>
            <person name="Pangilinan J."/>
            <person name="Park H.-J."/>
            <person name="Ramirez L."/>
            <person name="Alfaro M."/>
            <person name="Sun H."/>
            <person name="Tritt A."/>
            <person name="Yoshinaga Y."/>
            <person name="Zwiers L.-H."/>
            <person name="Turgeon B."/>
            <person name="Goodwin S."/>
            <person name="Spatafora J."/>
            <person name="Crous P."/>
            <person name="Grigoriev I."/>
        </authorList>
    </citation>
    <scope>NUCLEOTIDE SEQUENCE</scope>
    <source>
        <strain evidence="2">CBS 262.69</strain>
    </source>
</reference>
<dbReference type="AlphaFoldDB" id="A0A6G1HLN7"/>
<keyword evidence="1" id="KW-1133">Transmembrane helix</keyword>
<feature type="transmembrane region" description="Helical" evidence="1">
    <location>
        <begin position="95"/>
        <end position="120"/>
    </location>
</feature>
<dbReference type="Proteomes" id="UP000799640">
    <property type="component" value="Unassembled WGS sequence"/>
</dbReference>
<name>A0A6G1HLN7_9PEZI</name>
<dbReference type="EMBL" id="ML996705">
    <property type="protein sequence ID" value="KAF2396930.1"/>
    <property type="molecule type" value="Genomic_DNA"/>
</dbReference>
<organism evidence="2 3">
    <name type="scientific">Trichodelitschia bisporula</name>
    <dbReference type="NCBI Taxonomy" id="703511"/>
    <lineage>
        <taxon>Eukaryota</taxon>
        <taxon>Fungi</taxon>
        <taxon>Dikarya</taxon>
        <taxon>Ascomycota</taxon>
        <taxon>Pezizomycotina</taxon>
        <taxon>Dothideomycetes</taxon>
        <taxon>Dothideomycetes incertae sedis</taxon>
        <taxon>Phaeotrichales</taxon>
        <taxon>Phaeotrichaceae</taxon>
        <taxon>Trichodelitschia</taxon>
    </lineage>
</organism>
<gene>
    <name evidence="2" type="ORF">EJ06DRAFT_179227</name>
</gene>
<protein>
    <submittedName>
        <fullName evidence="2">Uncharacterized protein</fullName>
    </submittedName>
</protein>
<keyword evidence="1" id="KW-0812">Transmembrane</keyword>